<evidence type="ECO:0000256" key="1">
    <source>
        <dbReference type="SAM" id="MobiDB-lite"/>
    </source>
</evidence>
<dbReference type="Gene3D" id="3.40.50.150">
    <property type="entry name" value="Vaccinia Virus protein VP39"/>
    <property type="match status" value="1"/>
</dbReference>
<dbReference type="AlphaFoldDB" id="A0A8J6C9R2"/>
<dbReference type="InterPro" id="IPR029063">
    <property type="entry name" value="SAM-dependent_MTases_sf"/>
</dbReference>
<dbReference type="EMBL" id="JAGTXO010000012">
    <property type="protein sequence ID" value="KAG8464829.1"/>
    <property type="molecule type" value="Genomic_DNA"/>
</dbReference>
<comment type="caution">
    <text evidence="2">The sequence shown here is derived from an EMBL/GenBank/DDBJ whole genome shotgun (WGS) entry which is preliminary data.</text>
</comment>
<dbReference type="Pfam" id="PF10294">
    <property type="entry name" value="Methyltransf_16"/>
    <property type="match status" value="1"/>
</dbReference>
<evidence type="ECO:0000313" key="2">
    <source>
        <dbReference type="EMBL" id="KAG8464829.1"/>
    </source>
</evidence>
<gene>
    <name evidence="2" type="ORF">KFE25_010197</name>
</gene>
<dbReference type="Proteomes" id="UP000751190">
    <property type="component" value="Unassembled WGS sequence"/>
</dbReference>
<protein>
    <submittedName>
        <fullName evidence="2">Uncharacterized protein</fullName>
    </submittedName>
</protein>
<dbReference type="InterPro" id="IPR019410">
    <property type="entry name" value="Methyltransf_16"/>
</dbReference>
<name>A0A8J6C9R2_DIALT</name>
<sequence length="353" mass="36546">MADVAIADDLARLLASMDVDGLRLALHARHGAAEGAAVAECALGAAPGAVVAERAPAPDAPPPELSALRRRFPIRFRLSARGGGDGSVRVCRDFMLVNERVIGKVCWPAAEALAAHLLAIRLAENAPSAARPVLLELGAGCALPSLAAASTGAFARVIATEMTEERVAIAAHNAELNGLELESSELLFADAERMRALVGSAPSSIVLCAADVHYNPEALVELIASAAALMRDRQDAADAPPRADKLLLARSAVFTHNDELMLRTAAEHGLALVGAESARCGGVLHAASPTLFEPNPNDSADLFRFIAHRVAPARAAPLASDAAREPAPHADAHGPARPAGPVWAESARSVISN</sequence>
<organism evidence="2 3">
    <name type="scientific">Diacronema lutheri</name>
    <name type="common">Unicellular marine alga</name>
    <name type="synonym">Monochrysis lutheri</name>
    <dbReference type="NCBI Taxonomy" id="2081491"/>
    <lineage>
        <taxon>Eukaryota</taxon>
        <taxon>Haptista</taxon>
        <taxon>Haptophyta</taxon>
        <taxon>Pavlovophyceae</taxon>
        <taxon>Pavlovales</taxon>
        <taxon>Pavlovaceae</taxon>
        <taxon>Diacronema</taxon>
    </lineage>
</organism>
<evidence type="ECO:0000313" key="3">
    <source>
        <dbReference type="Proteomes" id="UP000751190"/>
    </source>
</evidence>
<accession>A0A8J6C9R2</accession>
<dbReference type="SUPFAM" id="SSF53335">
    <property type="entry name" value="S-adenosyl-L-methionine-dependent methyltransferases"/>
    <property type="match status" value="1"/>
</dbReference>
<dbReference type="PANTHER" id="PTHR14614">
    <property type="entry name" value="HEPATOCELLULAR CARCINOMA-ASSOCIATED ANTIGEN"/>
    <property type="match status" value="1"/>
</dbReference>
<dbReference type="OrthoDB" id="10593113at2759"/>
<feature type="compositionally biased region" description="Basic and acidic residues" evidence="1">
    <location>
        <begin position="322"/>
        <end position="334"/>
    </location>
</feature>
<feature type="region of interest" description="Disordered" evidence="1">
    <location>
        <begin position="317"/>
        <end position="353"/>
    </location>
</feature>
<proteinExistence type="predicted"/>
<keyword evidence="3" id="KW-1185">Reference proteome</keyword>
<reference evidence="2" key="1">
    <citation type="submission" date="2021-05" db="EMBL/GenBank/DDBJ databases">
        <title>The genome of the haptophyte Pavlova lutheri (Diacronema luteri, Pavlovales) - a model for lipid biosynthesis in eukaryotic algae.</title>
        <authorList>
            <person name="Hulatt C.J."/>
            <person name="Posewitz M.C."/>
        </authorList>
    </citation>
    <scope>NUCLEOTIDE SEQUENCE</scope>
    <source>
        <strain evidence="2">NIVA-4/92</strain>
    </source>
</reference>